<accession>A0A174X482</accession>
<dbReference type="Proteomes" id="UP000095332">
    <property type="component" value="Unassembled WGS sequence"/>
</dbReference>
<protein>
    <submittedName>
        <fullName evidence="4">DUF1016 family protein</fullName>
    </submittedName>
</protein>
<feature type="domain" description="YhcG PDDEXK nuclease" evidence="1">
    <location>
        <begin position="197"/>
        <end position="349"/>
    </location>
</feature>
<evidence type="ECO:0000313" key="7">
    <source>
        <dbReference type="Proteomes" id="UP000450599"/>
    </source>
</evidence>
<reference evidence="3 6" key="1">
    <citation type="submission" date="2015-09" db="EMBL/GenBank/DDBJ databases">
        <authorList>
            <consortium name="Pathogen Informatics"/>
        </authorList>
    </citation>
    <scope>NUCLEOTIDE SEQUENCE [LARGE SCALE GENOMIC DNA]</scope>
    <source>
        <strain evidence="3 6">2789STDY5834948</strain>
    </source>
</reference>
<evidence type="ECO:0000313" key="4">
    <source>
        <dbReference type="EMBL" id="MRY83504.1"/>
    </source>
</evidence>
<dbReference type="InterPro" id="IPR011856">
    <property type="entry name" value="tRNA_endonuc-like_dom_sf"/>
</dbReference>
<dbReference type="InterPro" id="IPR053148">
    <property type="entry name" value="PD-DEXK-like_domain"/>
</dbReference>
<reference evidence="7 8" key="2">
    <citation type="journal article" date="2019" name="Nat. Med.">
        <title>A library of human gut bacterial isolates paired with longitudinal multiomics data enables mechanistic microbiome research.</title>
        <authorList>
            <person name="Poyet M."/>
            <person name="Groussin M."/>
            <person name="Gibbons S.M."/>
            <person name="Avila-Pacheco J."/>
            <person name="Jiang X."/>
            <person name="Kearney S.M."/>
            <person name="Perrotta A.R."/>
            <person name="Berdy B."/>
            <person name="Zhao S."/>
            <person name="Lieberman T.D."/>
            <person name="Swanson P.K."/>
            <person name="Smith M."/>
            <person name="Roesemann S."/>
            <person name="Alexander J.E."/>
            <person name="Rich S.A."/>
            <person name="Livny J."/>
            <person name="Vlamakis H."/>
            <person name="Clish C."/>
            <person name="Bullock K."/>
            <person name="Deik A."/>
            <person name="Scott J."/>
            <person name="Pierce K.A."/>
            <person name="Xavier R.J."/>
            <person name="Alm E.J."/>
        </authorList>
    </citation>
    <scope>NUCLEOTIDE SEQUENCE [LARGE SCALE GENOMIC DNA]</scope>
    <source>
        <strain evidence="5 8">BIOML-A10</strain>
        <strain evidence="4 7">BIOML-A11</strain>
    </source>
</reference>
<evidence type="ECO:0000259" key="1">
    <source>
        <dbReference type="Pfam" id="PF06250"/>
    </source>
</evidence>
<sequence>MVKSIGILEKDYTLWVKELVRRYRGSQIKAAIKVNRELLRYYWELGKDIEEKQADNKYGSKFYATLSRDLRHEMPDVEGLSETSIRYAKRFYTLYSQQIAIFPQLVEESEKENLPQLVERLYSDLFSIPWGHHRYIIDKCSTDSDKALFYVRQTLENGWSRDILLNVLGTNLYERSGKALTNFKNTLPEIDSDLAQELTRDPYDFSFTGLLGKYNERKLKDTLLTNITNFLLELGTGFAYVGKEYRLQIAEKEKFIDLLFYNLKLSCYVVVEVKIGEFDFADAGQLGGYVVACNHLLRKEGRDNPTIGLLICKQKSNTLAQYALESSSQPLGISEYELEKLYPEKVEGTMPSIKEIEATLDGQTND</sequence>
<dbReference type="EMBL" id="WKMW01000003">
    <property type="protein sequence ID" value="MRY83504.1"/>
    <property type="molecule type" value="Genomic_DNA"/>
</dbReference>
<evidence type="ECO:0000313" key="8">
    <source>
        <dbReference type="Proteomes" id="UP000471216"/>
    </source>
</evidence>
<evidence type="ECO:0000313" key="6">
    <source>
        <dbReference type="Proteomes" id="UP000095332"/>
    </source>
</evidence>
<organism evidence="3 6">
    <name type="scientific">Parabacteroides distasonis</name>
    <dbReference type="NCBI Taxonomy" id="823"/>
    <lineage>
        <taxon>Bacteria</taxon>
        <taxon>Pseudomonadati</taxon>
        <taxon>Bacteroidota</taxon>
        <taxon>Bacteroidia</taxon>
        <taxon>Bacteroidales</taxon>
        <taxon>Tannerellaceae</taxon>
        <taxon>Parabacteroides</taxon>
    </lineage>
</organism>
<dbReference type="RefSeq" id="WP_057329298.1">
    <property type="nucleotide sequence ID" value="NZ_CZBM01000018.1"/>
</dbReference>
<feature type="domain" description="YhcG N-terminal" evidence="2">
    <location>
        <begin position="22"/>
        <end position="175"/>
    </location>
</feature>
<evidence type="ECO:0000313" key="3">
    <source>
        <dbReference type="EMBL" id="CUQ51708.1"/>
    </source>
</evidence>
<evidence type="ECO:0000259" key="2">
    <source>
        <dbReference type="Pfam" id="PF17761"/>
    </source>
</evidence>
<dbReference type="Gene3D" id="3.40.1350.10">
    <property type="match status" value="1"/>
</dbReference>
<proteinExistence type="predicted"/>
<gene>
    <name evidence="3" type="ORF">ERS852560_03675</name>
    <name evidence="5" type="ORF">GKD54_06520</name>
    <name evidence="4" type="ORF">GKD58_04320</name>
</gene>
<dbReference type="InterPro" id="IPR009362">
    <property type="entry name" value="YhcG_C"/>
</dbReference>
<dbReference type="PANTHER" id="PTHR30547">
    <property type="entry name" value="UNCHARACTERIZED PROTEIN YHCG-RELATED"/>
    <property type="match status" value="1"/>
</dbReference>
<evidence type="ECO:0000313" key="5">
    <source>
        <dbReference type="EMBL" id="MRZ05880.1"/>
    </source>
</evidence>
<dbReference type="Pfam" id="PF17761">
    <property type="entry name" value="DUF1016_N"/>
    <property type="match status" value="1"/>
</dbReference>
<dbReference type="PANTHER" id="PTHR30547:SF0">
    <property type="entry name" value="BLR8175 PROTEIN"/>
    <property type="match status" value="1"/>
</dbReference>
<dbReference type="InterPro" id="IPR041527">
    <property type="entry name" value="YhcG_N"/>
</dbReference>
<dbReference type="AlphaFoldDB" id="A0A174X482"/>
<dbReference type="Proteomes" id="UP000471216">
    <property type="component" value="Unassembled WGS sequence"/>
</dbReference>
<dbReference type="EMBL" id="WKMX01000005">
    <property type="protein sequence ID" value="MRZ05880.1"/>
    <property type="molecule type" value="Genomic_DNA"/>
</dbReference>
<dbReference type="Proteomes" id="UP000450599">
    <property type="component" value="Unassembled WGS sequence"/>
</dbReference>
<dbReference type="Pfam" id="PF06250">
    <property type="entry name" value="YhcG_C"/>
    <property type="match status" value="1"/>
</dbReference>
<dbReference type="EMBL" id="CZBM01000018">
    <property type="protein sequence ID" value="CUQ51708.1"/>
    <property type="molecule type" value="Genomic_DNA"/>
</dbReference>
<dbReference type="GO" id="GO:0003676">
    <property type="term" value="F:nucleic acid binding"/>
    <property type="evidence" value="ECO:0007669"/>
    <property type="project" value="InterPro"/>
</dbReference>
<name>A0A174X482_PARDI</name>